<dbReference type="PROSITE" id="PS00587">
    <property type="entry name" value="GLYCOSYL_HYDROL_F17"/>
    <property type="match status" value="1"/>
</dbReference>
<evidence type="ECO:0000313" key="10">
    <source>
        <dbReference type="EMBL" id="KAF3431268.1"/>
    </source>
</evidence>
<dbReference type="SUPFAM" id="SSF51445">
    <property type="entry name" value="(Trans)glycosidases"/>
    <property type="match status" value="1"/>
</dbReference>
<dbReference type="OrthoDB" id="941679at2759"/>
<reference evidence="10" key="1">
    <citation type="submission" date="2020-03" db="EMBL/GenBank/DDBJ databases">
        <title>A high-quality chromosome-level genome assembly of a woody plant with both climbing and erect habits, Rhamnella rubrinervis.</title>
        <authorList>
            <person name="Lu Z."/>
            <person name="Yang Y."/>
            <person name="Zhu X."/>
            <person name="Sun Y."/>
        </authorList>
    </citation>
    <scope>NUCLEOTIDE SEQUENCE</scope>
    <source>
        <strain evidence="10">BYM</strain>
        <tissue evidence="10">Leaf</tissue>
    </source>
</reference>
<comment type="similarity">
    <text evidence="2 8">Belongs to the glycosyl hydrolase 17 family.</text>
</comment>
<dbReference type="Gene3D" id="3.20.20.80">
    <property type="entry name" value="Glycosidases"/>
    <property type="match status" value="2"/>
</dbReference>
<sequence length="278" mass="30606">MHAVSAPVGICYGRVANNLPPPSDVVNILKSNGISSVRLFNTDPTTLRSFSGTKINLMIGVPNEVLPSLSSSPSSSLDWLQSNIFTHVPADQVRYIAVGNEVFLKDPFYTPHSPVMVPLLQFLQESQSPFMINVYPYMSYINNKQYISLDYALFGGEYYMAKVQDGGLEYGNLFDASVDAFVWAMEKEGFAGVKVVVTETGWPTSGGEAASFGNALAYNGNVVRRAVREVGTPRRPGVGVEVYLFDLFDENEKAGDDYEKHFGIFGLNGFKAYDLNFN</sequence>
<evidence type="ECO:0000256" key="6">
    <source>
        <dbReference type="ARBA" id="ARBA00033335"/>
    </source>
</evidence>
<keyword evidence="5 9" id="KW-0326">Glycosidase</keyword>
<dbReference type="InterPro" id="IPR044965">
    <property type="entry name" value="Glyco_hydro_17_plant"/>
</dbReference>
<accession>A0A8K0DNH2</accession>
<name>A0A8K0DNH2_9ROSA</name>
<evidence type="ECO:0000256" key="7">
    <source>
        <dbReference type="ARBA" id="ARBA00033417"/>
    </source>
</evidence>
<evidence type="ECO:0000256" key="9">
    <source>
        <dbReference type="RuleBase" id="RU004336"/>
    </source>
</evidence>
<protein>
    <recommendedName>
        <fullName evidence="3">glucan endo-1,3-beta-D-glucosidase</fullName>
        <ecNumber evidence="3">3.2.1.39</ecNumber>
    </recommendedName>
    <alternativeName>
        <fullName evidence="6">(1-&gt;3)-beta-glucan endohydrolase</fullName>
    </alternativeName>
    <alternativeName>
        <fullName evidence="7">Beta-1,3-endoglucanase</fullName>
    </alternativeName>
</protein>
<dbReference type="InterPro" id="IPR000490">
    <property type="entry name" value="Glyco_hydro_17"/>
</dbReference>
<dbReference type="EC" id="3.2.1.39" evidence="3"/>
<comment type="caution">
    <text evidence="10">The sequence shown here is derived from an EMBL/GenBank/DDBJ whole genome shotgun (WGS) entry which is preliminary data.</text>
</comment>
<gene>
    <name evidence="10" type="ORF">FNV43_RR25998</name>
</gene>
<organism evidence="10 11">
    <name type="scientific">Rhamnella rubrinervis</name>
    <dbReference type="NCBI Taxonomy" id="2594499"/>
    <lineage>
        <taxon>Eukaryota</taxon>
        <taxon>Viridiplantae</taxon>
        <taxon>Streptophyta</taxon>
        <taxon>Embryophyta</taxon>
        <taxon>Tracheophyta</taxon>
        <taxon>Spermatophyta</taxon>
        <taxon>Magnoliopsida</taxon>
        <taxon>eudicotyledons</taxon>
        <taxon>Gunneridae</taxon>
        <taxon>Pentapetalae</taxon>
        <taxon>rosids</taxon>
        <taxon>fabids</taxon>
        <taxon>Rosales</taxon>
        <taxon>Rhamnaceae</taxon>
        <taxon>rhamnoid group</taxon>
        <taxon>Rhamneae</taxon>
        <taxon>Rhamnella</taxon>
    </lineage>
</organism>
<dbReference type="GO" id="GO:0042973">
    <property type="term" value="F:glucan endo-1,3-beta-D-glucosidase activity"/>
    <property type="evidence" value="ECO:0007669"/>
    <property type="project" value="UniProtKB-EC"/>
</dbReference>
<dbReference type="InterPro" id="IPR017853">
    <property type="entry name" value="GH"/>
</dbReference>
<keyword evidence="4 9" id="KW-0378">Hydrolase</keyword>
<dbReference type="Proteomes" id="UP000796880">
    <property type="component" value="Unassembled WGS sequence"/>
</dbReference>
<comment type="catalytic activity">
    <reaction evidence="1">
        <text>Hydrolysis of (1-&gt;3)-beta-D-glucosidic linkages in (1-&gt;3)-beta-D-glucans.</text>
        <dbReference type="EC" id="3.2.1.39"/>
    </reaction>
</comment>
<evidence type="ECO:0000313" key="11">
    <source>
        <dbReference type="Proteomes" id="UP000796880"/>
    </source>
</evidence>
<dbReference type="PANTHER" id="PTHR32227">
    <property type="entry name" value="GLUCAN ENDO-1,3-BETA-GLUCOSIDASE BG1-RELATED-RELATED"/>
    <property type="match status" value="1"/>
</dbReference>
<keyword evidence="11" id="KW-1185">Reference proteome</keyword>
<evidence type="ECO:0000256" key="3">
    <source>
        <dbReference type="ARBA" id="ARBA00012780"/>
    </source>
</evidence>
<evidence type="ECO:0000256" key="1">
    <source>
        <dbReference type="ARBA" id="ARBA00000382"/>
    </source>
</evidence>
<proteinExistence type="inferred from homology"/>
<evidence type="ECO:0000256" key="4">
    <source>
        <dbReference type="ARBA" id="ARBA00022801"/>
    </source>
</evidence>
<evidence type="ECO:0000256" key="2">
    <source>
        <dbReference type="ARBA" id="ARBA00008773"/>
    </source>
</evidence>
<evidence type="ECO:0000256" key="8">
    <source>
        <dbReference type="RuleBase" id="RU004335"/>
    </source>
</evidence>
<dbReference type="EMBL" id="VOIH02000012">
    <property type="protein sequence ID" value="KAF3431268.1"/>
    <property type="molecule type" value="Genomic_DNA"/>
</dbReference>
<dbReference type="Pfam" id="PF00332">
    <property type="entry name" value="Glyco_hydro_17"/>
    <property type="match status" value="2"/>
</dbReference>
<dbReference type="GO" id="GO:0005975">
    <property type="term" value="P:carbohydrate metabolic process"/>
    <property type="evidence" value="ECO:0007669"/>
    <property type="project" value="InterPro"/>
</dbReference>
<dbReference type="AlphaFoldDB" id="A0A8K0DNH2"/>
<evidence type="ECO:0000256" key="5">
    <source>
        <dbReference type="ARBA" id="ARBA00023295"/>
    </source>
</evidence>